<dbReference type="InterPro" id="IPR052030">
    <property type="entry name" value="Peptidase_M20/M20A_hydrolases"/>
</dbReference>
<dbReference type="GO" id="GO:0046657">
    <property type="term" value="P:folic acid catabolic process"/>
    <property type="evidence" value="ECO:0007669"/>
    <property type="project" value="TreeGrafter"/>
</dbReference>
<dbReference type="InterPro" id="IPR017439">
    <property type="entry name" value="Amidohydrolase"/>
</dbReference>
<dbReference type="Pfam" id="PF07687">
    <property type="entry name" value="M20_dimer"/>
    <property type="match status" value="1"/>
</dbReference>
<dbReference type="InterPro" id="IPR011650">
    <property type="entry name" value="Peptidase_M20_dimer"/>
</dbReference>
<dbReference type="PANTHER" id="PTHR30575">
    <property type="entry name" value="PEPTIDASE M20"/>
    <property type="match status" value="1"/>
</dbReference>
<accession>A0A212JIC3</accession>
<dbReference type="GO" id="GO:0005737">
    <property type="term" value="C:cytoplasm"/>
    <property type="evidence" value="ECO:0007669"/>
    <property type="project" value="TreeGrafter"/>
</dbReference>
<dbReference type="Pfam" id="PF01546">
    <property type="entry name" value="Peptidase_M20"/>
    <property type="match status" value="1"/>
</dbReference>
<proteinExistence type="predicted"/>
<dbReference type="GO" id="GO:0016805">
    <property type="term" value="F:dipeptidase activity"/>
    <property type="evidence" value="ECO:0007669"/>
    <property type="project" value="TreeGrafter"/>
</dbReference>
<dbReference type="EMBL" id="FLUQ01000001">
    <property type="protein sequence ID" value="SBV99182.1"/>
    <property type="molecule type" value="Genomic_DNA"/>
</dbReference>
<organism evidence="2">
    <name type="scientific">uncultured delta proteobacterium</name>
    <dbReference type="NCBI Taxonomy" id="34034"/>
    <lineage>
        <taxon>Bacteria</taxon>
        <taxon>Deltaproteobacteria</taxon>
        <taxon>environmental samples</taxon>
    </lineage>
</organism>
<dbReference type="GO" id="GO:0071713">
    <property type="term" value="F:para-aminobenzoyl-glutamate hydrolase activity"/>
    <property type="evidence" value="ECO:0007669"/>
    <property type="project" value="TreeGrafter"/>
</dbReference>
<dbReference type="Gene3D" id="3.30.70.360">
    <property type="match status" value="1"/>
</dbReference>
<reference evidence="2" key="1">
    <citation type="submission" date="2016-04" db="EMBL/GenBank/DDBJ databases">
        <authorList>
            <person name="Evans L.H."/>
            <person name="Alamgir A."/>
            <person name="Owens N."/>
            <person name="Weber N.D."/>
            <person name="Virtaneva K."/>
            <person name="Barbian K."/>
            <person name="Babar A."/>
            <person name="Rosenke K."/>
        </authorList>
    </citation>
    <scope>NUCLEOTIDE SEQUENCE</scope>
    <source>
        <strain evidence="2">86</strain>
    </source>
</reference>
<gene>
    <name evidence="2" type="ORF">KL86DPRO_11533</name>
</gene>
<dbReference type="SUPFAM" id="SSF55031">
    <property type="entry name" value="Bacterial exopeptidase dimerisation domain"/>
    <property type="match status" value="1"/>
</dbReference>
<dbReference type="SUPFAM" id="SSF53187">
    <property type="entry name" value="Zn-dependent exopeptidases"/>
    <property type="match status" value="1"/>
</dbReference>
<evidence type="ECO:0000259" key="1">
    <source>
        <dbReference type="Pfam" id="PF07687"/>
    </source>
</evidence>
<dbReference type="InterPro" id="IPR002933">
    <property type="entry name" value="Peptidase_M20"/>
</dbReference>
<protein>
    <recommendedName>
        <fullName evidence="1">Peptidase M20 dimerisation domain-containing protein</fullName>
    </recommendedName>
</protein>
<name>A0A212JIC3_9DELT</name>
<dbReference type="Gene3D" id="3.40.630.10">
    <property type="entry name" value="Zn peptidases"/>
    <property type="match status" value="1"/>
</dbReference>
<dbReference type="NCBIfam" id="TIGR01891">
    <property type="entry name" value="amidohydrolases"/>
    <property type="match status" value="1"/>
</dbReference>
<sequence>MDRIEQKILQIIDRNAPALIAEGRALFCAAERGFAEYETAKMTAGKLRAMGLDAREGLAVTGVKAVLGKAGGPTVAVIGELDGIMCAEHPNAVPGTGMSHACGHNAQMMGMFGAALALSDPEVASSLDGRVAIFAVPSEEYLSADIRESLKAEGKIRYYSGKSELIRLGEFDDVDICLTTHAHMVANADCDLLLGNNSVSGFIGKTAVFKGKAAHAAAAPHEGVNALNAAALGLAALGMARETFREKDYIRVHPVMRSGGGAVNVVPQEAVLDMMVRAKTMEGIAEASAKTDRAFRGAAAAIGAEVAIREAQGYMPVIEREADPVLFAAAAALGDGVSVKGITPGIQNAASTDAGDLTHIMPVLNFTFGGSRGALHSRDFTVTDEELFYVTPAKLLALTAYRLLRAGAGEAKAVMESFTPVFSRKGYLEHIETLHR</sequence>
<dbReference type="PANTHER" id="PTHR30575:SF3">
    <property type="entry name" value="PEPTIDASE M20 DIMERISATION DOMAIN-CONTAINING PROTEIN"/>
    <property type="match status" value="1"/>
</dbReference>
<dbReference type="InterPro" id="IPR036264">
    <property type="entry name" value="Bact_exopeptidase_dim_dom"/>
</dbReference>
<evidence type="ECO:0000313" key="2">
    <source>
        <dbReference type="EMBL" id="SBV99182.1"/>
    </source>
</evidence>
<dbReference type="AlphaFoldDB" id="A0A212JIC3"/>
<feature type="domain" description="Peptidase M20 dimerisation" evidence="1">
    <location>
        <begin position="200"/>
        <end position="288"/>
    </location>
</feature>